<reference evidence="1" key="1">
    <citation type="submission" date="2023-03" db="EMBL/GenBank/DDBJ databases">
        <title>Massive genome expansion in bonnet fungi (Mycena s.s.) driven by repeated elements and novel gene families across ecological guilds.</title>
        <authorList>
            <consortium name="Lawrence Berkeley National Laboratory"/>
            <person name="Harder C.B."/>
            <person name="Miyauchi S."/>
            <person name="Viragh M."/>
            <person name="Kuo A."/>
            <person name="Thoen E."/>
            <person name="Andreopoulos B."/>
            <person name="Lu D."/>
            <person name="Skrede I."/>
            <person name="Drula E."/>
            <person name="Henrissat B."/>
            <person name="Morin E."/>
            <person name="Kohler A."/>
            <person name="Barry K."/>
            <person name="LaButti K."/>
            <person name="Morin E."/>
            <person name="Salamov A."/>
            <person name="Lipzen A."/>
            <person name="Mereny Z."/>
            <person name="Hegedus B."/>
            <person name="Baldrian P."/>
            <person name="Stursova M."/>
            <person name="Weitz H."/>
            <person name="Taylor A."/>
            <person name="Grigoriev I.V."/>
            <person name="Nagy L.G."/>
            <person name="Martin F."/>
            <person name="Kauserud H."/>
        </authorList>
    </citation>
    <scope>NUCLEOTIDE SEQUENCE</scope>
    <source>
        <strain evidence="1">CBHHK182m</strain>
    </source>
</reference>
<dbReference type="InterPro" id="IPR027417">
    <property type="entry name" value="P-loop_NTPase"/>
</dbReference>
<evidence type="ECO:0000313" key="1">
    <source>
        <dbReference type="EMBL" id="KAJ7740355.1"/>
    </source>
</evidence>
<sequence>MMIHMFDLGGQGSESKKWMHCFESQTCLNPYPSVERLRYGLSQAMGFGRATK</sequence>
<gene>
    <name evidence="1" type="ORF">B0H16DRAFT_1567341</name>
</gene>
<keyword evidence="2" id="KW-1185">Reference proteome</keyword>
<comment type="caution">
    <text evidence="1">The sequence shown here is derived from an EMBL/GenBank/DDBJ whole genome shotgun (WGS) entry which is preliminary data.</text>
</comment>
<evidence type="ECO:0000313" key="2">
    <source>
        <dbReference type="Proteomes" id="UP001215598"/>
    </source>
</evidence>
<dbReference type="Gene3D" id="3.40.50.300">
    <property type="entry name" value="P-loop containing nucleotide triphosphate hydrolases"/>
    <property type="match status" value="1"/>
</dbReference>
<organism evidence="1 2">
    <name type="scientific">Mycena metata</name>
    <dbReference type="NCBI Taxonomy" id="1033252"/>
    <lineage>
        <taxon>Eukaryota</taxon>
        <taxon>Fungi</taxon>
        <taxon>Dikarya</taxon>
        <taxon>Basidiomycota</taxon>
        <taxon>Agaricomycotina</taxon>
        <taxon>Agaricomycetes</taxon>
        <taxon>Agaricomycetidae</taxon>
        <taxon>Agaricales</taxon>
        <taxon>Marasmiineae</taxon>
        <taxon>Mycenaceae</taxon>
        <taxon>Mycena</taxon>
    </lineage>
</organism>
<accession>A0AAD7IEA8</accession>
<dbReference type="Proteomes" id="UP001215598">
    <property type="component" value="Unassembled WGS sequence"/>
</dbReference>
<dbReference type="AlphaFoldDB" id="A0AAD7IEA8"/>
<proteinExistence type="predicted"/>
<protein>
    <submittedName>
        <fullName evidence="1">Uncharacterized protein</fullName>
    </submittedName>
</protein>
<name>A0AAD7IEA8_9AGAR</name>
<dbReference type="EMBL" id="JARKIB010000103">
    <property type="protein sequence ID" value="KAJ7740355.1"/>
    <property type="molecule type" value="Genomic_DNA"/>
</dbReference>